<sequence length="154" mass="16869">MAPEPKKLFNFSLTYNNIIFRHIFSNKIRLERHRLKLNNIAILDNIQNKMTVSYLLPSVKEVRETGCGSQLASSSLNWTTGTDDSFPGLPGLSDDRPESGCSLSSRRSPRNNGTSDTSGPAGMDGDGRKTGIFGMDTGNSETPCQSNRMPERAA</sequence>
<dbReference type="EMBL" id="CAXKWB010021422">
    <property type="protein sequence ID" value="CAL4123164.1"/>
    <property type="molecule type" value="Genomic_DNA"/>
</dbReference>
<evidence type="ECO:0000313" key="2">
    <source>
        <dbReference type="EMBL" id="CAL4123164.1"/>
    </source>
</evidence>
<comment type="caution">
    <text evidence="2">The sequence shown here is derived from an EMBL/GenBank/DDBJ whole genome shotgun (WGS) entry which is preliminary data.</text>
</comment>
<gene>
    <name evidence="2" type="ORF">MNOR_LOCUS23852</name>
</gene>
<organism evidence="2 3">
    <name type="scientific">Meganyctiphanes norvegica</name>
    <name type="common">Northern krill</name>
    <name type="synonym">Thysanopoda norvegica</name>
    <dbReference type="NCBI Taxonomy" id="48144"/>
    <lineage>
        <taxon>Eukaryota</taxon>
        <taxon>Metazoa</taxon>
        <taxon>Ecdysozoa</taxon>
        <taxon>Arthropoda</taxon>
        <taxon>Crustacea</taxon>
        <taxon>Multicrustacea</taxon>
        <taxon>Malacostraca</taxon>
        <taxon>Eumalacostraca</taxon>
        <taxon>Eucarida</taxon>
        <taxon>Euphausiacea</taxon>
        <taxon>Euphausiidae</taxon>
        <taxon>Meganyctiphanes</taxon>
    </lineage>
</organism>
<reference evidence="2 3" key="1">
    <citation type="submission" date="2024-05" db="EMBL/GenBank/DDBJ databases">
        <authorList>
            <person name="Wallberg A."/>
        </authorList>
    </citation>
    <scope>NUCLEOTIDE SEQUENCE [LARGE SCALE GENOMIC DNA]</scope>
</reference>
<feature type="compositionally biased region" description="Polar residues" evidence="1">
    <location>
        <begin position="137"/>
        <end position="148"/>
    </location>
</feature>
<protein>
    <submittedName>
        <fullName evidence="2">Uncharacterized protein</fullName>
    </submittedName>
</protein>
<dbReference type="AlphaFoldDB" id="A0AAV2RDM5"/>
<accession>A0AAV2RDM5</accession>
<evidence type="ECO:0000256" key="1">
    <source>
        <dbReference type="SAM" id="MobiDB-lite"/>
    </source>
</evidence>
<dbReference type="Proteomes" id="UP001497623">
    <property type="component" value="Unassembled WGS sequence"/>
</dbReference>
<proteinExistence type="predicted"/>
<feature type="compositionally biased region" description="Polar residues" evidence="1">
    <location>
        <begin position="71"/>
        <end position="83"/>
    </location>
</feature>
<name>A0AAV2RDM5_MEGNR</name>
<evidence type="ECO:0000313" key="3">
    <source>
        <dbReference type="Proteomes" id="UP001497623"/>
    </source>
</evidence>
<feature type="compositionally biased region" description="Polar residues" evidence="1">
    <location>
        <begin position="101"/>
        <end position="118"/>
    </location>
</feature>
<feature type="region of interest" description="Disordered" evidence="1">
    <location>
        <begin position="71"/>
        <end position="154"/>
    </location>
</feature>
<keyword evidence="3" id="KW-1185">Reference proteome</keyword>